<dbReference type="InterPro" id="IPR003737">
    <property type="entry name" value="GlcNAc_PI_deacetylase-related"/>
</dbReference>
<organism evidence="2 3">
    <name type="scientific">Ilyomonas limi</name>
    <dbReference type="NCBI Taxonomy" id="2575867"/>
    <lineage>
        <taxon>Bacteria</taxon>
        <taxon>Pseudomonadati</taxon>
        <taxon>Bacteroidota</taxon>
        <taxon>Chitinophagia</taxon>
        <taxon>Chitinophagales</taxon>
        <taxon>Chitinophagaceae</taxon>
        <taxon>Ilyomonas</taxon>
    </lineage>
</organism>
<evidence type="ECO:0000313" key="3">
    <source>
        <dbReference type="Proteomes" id="UP000305848"/>
    </source>
</evidence>
<dbReference type="EMBL" id="SZQL01000001">
    <property type="protein sequence ID" value="TKK71455.1"/>
    <property type="molecule type" value="Genomic_DNA"/>
</dbReference>
<protein>
    <submittedName>
        <fullName evidence="2">PIG-L family deacetylase</fullName>
    </submittedName>
</protein>
<feature type="signal peptide" evidence="1">
    <location>
        <begin position="1"/>
        <end position="20"/>
    </location>
</feature>
<evidence type="ECO:0000313" key="2">
    <source>
        <dbReference type="EMBL" id="TKK71455.1"/>
    </source>
</evidence>
<feature type="chain" id="PRO_5020993898" evidence="1">
    <location>
        <begin position="21"/>
        <end position="831"/>
    </location>
</feature>
<dbReference type="Gene3D" id="3.40.50.10320">
    <property type="entry name" value="LmbE-like"/>
    <property type="match status" value="1"/>
</dbReference>
<dbReference type="RefSeq" id="WP_137259694.1">
    <property type="nucleotide sequence ID" value="NZ_SZQL01000001.1"/>
</dbReference>
<dbReference type="InterPro" id="IPR024078">
    <property type="entry name" value="LmbE-like_dom_sf"/>
</dbReference>
<comment type="caution">
    <text evidence="2">The sequence shown here is derived from an EMBL/GenBank/DDBJ whole genome shotgun (WGS) entry which is preliminary data.</text>
</comment>
<accession>A0A4U3L836</accession>
<dbReference type="PANTHER" id="PTHR12993:SF30">
    <property type="entry name" value="N-ACETYL-ALPHA-D-GLUCOSAMINYL L-MALATE DEACETYLASE 1"/>
    <property type="match status" value="1"/>
</dbReference>
<dbReference type="SUPFAM" id="SSF102588">
    <property type="entry name" value="LmbE-like"/>
    <property type="match status" value="1"/>
</dbReference>
<gene>
    <name evidence="2" type="ORF">FC093_00040</name>
</gene>
<dbReference type="InterPro" id="IPR029062">
    <property type="entry name" value="Class_I_gatase-like"/>
</dbReference>
<dbReference type="AlphaFoldDB" id="A0A4U3L836"/>
<keyword evidence="3" id="KW-1185">Reference proteome</keyword>
<dbReference type="OrthoDB" id="9759749at2"/>
<dbReference type="SUPFAM" id="SSF52317">
    <property type="entry name" value="Class I glutamine amidotransferase-like"/>
    <property type="match status" value="1"/>
</dbReference>
<proteinExistence type="predicted"/>
<dbReference type="PANTHER" id="PTHR12993">
    <property type="entry name" value="N-ACETYLGLUCOSAMINYL-PHOSPHATIDYLINOSITOL DE-N-ACETYLASE-RELATED"/>
    <property type="match status" value="1"/>
</dbReference>
<sequence>MSKFFWALVLLISINTRAQAPATYNSDDIYTQLKKLNVLGSVLYIAAHPDDENTRLLAYFSKEKQYRTGYLSLTRGDGGQNLIGDEQGIELGMIRTQELLAARRIDGAEQFFSTAIDFGFSKNAAEALSFWNHDKILSDVVWVIRKFHPDVIITRFPGDARAGHGHHWASALLANEAFTAAADSTKFTDQFALGVKPWQAKRIFWNTYNFGSNNTTSGDQFTMDIGGFNPLLGKSYGEIAAESRSQHKSQGFGATKQRGQSLEYFKLTGGAPFKDGLMDGVNTTWERVPGGNTIETTINAIISHYNFEHPEYSVDSLVALHKALAAMPASYWVYKKMDEVSNIIVACSGLFIEATTNKPFAVIGDTLPIQFFIDKRNNNSVSLTSIQLDNFDTTISRPLATNTNVNIIKQLPVAQSKPLSQPYWLVNPSQKGYFEVADQQLIGKAENNAAYEVTFHFLVNGYPLQITKPVQYKFTDAIKGEQYEPLVVIAPFSVAATPGIALLNVHPESGKAPDPLLKFTFKSYINAATLPVTISALQGNKAVYKKDTVVNAEVGKEYSFSESLSKLYNKTGDNIINTVLDVRMKNSTAHYDRYLRSIHYDHIPDIHYTLHDNIRVITEDIKTRGKHIGYIVGAGDKVPQALEQMGYDVKLLGENDITAANLAQFDAVIAGVRAYNLHEWLVAKYDILMSYIQQGGNYIVQYNQLDLVTNTIGPYPFTIGRTRVTDENAEVHFLLPSSPVLNYPNKITAKDFEGWVQERSTYHAQNMDAHYTAPLGMHDPDEAESNGGLIIAPYGKGNFVYDGLVFFRELPAGIAGAYRLIANLIALPQNK</sequence>
<reference evidence="2 3" key="1">
    <citation type="submission" date="2019-05" db="EMBL/GenBank/DDBJ databases">
        <title>Panacibacter sp. strain 17mud1-8 Genome sequencing and assembly.</title>
        <authorList>
            <person name="Chhetri G."/>
        </authorList>
    </citation>
    <scope>NUCLEOTIDE SEQUENCE [LARGE SCALE GENOMIC DNA]</scope>
    <source>
        <strain evidence="2 3">17mud1-8</strain>
    </source>
</reference>
<name>A0A4U3L836_9BACT</name>
<dbReference type="GO" id="GO:0016811">
    <property type="term" value="F:hydrolase activity, acting on carbon-nitrogen (but not peptide) bonds, in linear amides"/>
    <property type="evidence" value="ECO:0007669"/>
    <property type="project" value="TreeGrafter"/>
</dbReference>
<keyword evidence="1" id="KW-0732">Signal</keyword>
<dbReference type="Proteomes" id="UP000305848">
    <property type="component" value="Unassembled WGS sequence"/>
</dbReference>
<evidence type="ECO:0000256" key="1">
    <source>
        <dbReference type="SAM" id="SignalP"/>
    </source>
</evidence>
<dbReference type="Pfam" id="PF02585">
    <property type="entry name" value="PIG-L"/>
    <property type="match status" value="1"/>
</dbReference>